<gene>
    <name evidence="2" type="ORF">PEVE_00009171</name>
</gene>
<feature type="compositionally biased region" description="Polar residues" evidence="1">
    <location>
        <begin position="12"/>
        <end position="21"/>
    </location>
</feature>
<name>A0ABN8LUG6_9CNID</name>
<evidence type="ECO:0000256" key="1">
    <source>
        <dbReference type="SAM" id="MobiDB-lite"/>
    </source>
</evidence>
<comment type="caution">
    <text evidence="2">The sequence shown here is derived from an EMBL/GenBank/DDBJ whole genome shotgun (WGS) entry which is preliminary data.</text>
</comment>
<sequence>RAGKEKGKESPEGSTKTTYKNPSFLPEFDKAIIDSIIDGQKTVLTHPPLNRLKRKLYPKLYLRGIQCLLKSGCLDSDAEDKFKQFESILIARQGMKFKTGTQQE</sequence>
<dbReference type="Proteomes" id="UP001159427">
    <property type="component" value="Unassembled WGS sequence"/>
</dbReference>
<feature type="non-terminal residue" evidence="2">
    <location>
        <position position="1"/>
    </location>
</feature>
<reference evidence="2 3" key="1">
    <citation type="submission" date="2022-05" db="EMBL/GenBank/DDBJ databases">
        <authorList>
            <consortium name="Genoscope - CEA"/>
            <person name="William W."/>
        </authorList>
    </citation>
    <scope>NUCLEOTIDE SEQUENCE [LARGE SCALE GENOMIC DNA]</scope>
</reference>
<proteinExistence type="predicted"/>
<accession>A0ABN8LUG6</accession>
<evidence type="ECO:0000313" key="3">
    <source>
        <dbReference type="Proteomes" id="UP001159427"/>
    </source>
</evidence>
<organism evidence="2 3">
    <name type="scientific">Porites evermanni</name>
    <dbReference type="NCBI Taxonomy" id="104178"/>
    <lineage>
        <taxon>Eukaryota</taxon>
        <taxon>Metazoa</taxon>
        <taxon>Cnidaria</taxon>
        <taxon>Anthozoa</taxon>
        <taxon>Hexacorallia</taxon>
        <taxon>Scleractinia</taxon>
        <taxon>Fungiina</taxon>
        <taxon>Poritidae</taxon>
        <taxon>Porites</taxon>
    </lineage>
</organism>
<feature type="non-terminal residue" evidence="2">
    <location>
        <position position="104"/>
    </location>
</feature>
<feature type="region of interest" description="Disordered" evidence="1">
    <location>
        <begin position="1"/>
        <end position="22"/>
    </location>
</feature>
<dbReference type="EMBL" id="CALNXI010000163">
    <property type="protein sequence ID" value="CAH3020913.1"/>
    <property type="molecule type" value="Genomic_DNA"/>
</dbReference>
<keyword evidence="3" id="KW-1185">Reference proteome</keyword>
<protein>
    <submittedName>
        <fullName evidence="2">Uncharacterized protein</fullName>
    </submittedName>
</protein>
<feature type="compositionally biased region" description="Basic and acidic residues" evidence="1">
    <location>
        <begin position="1"/>
        <end position="11"/>
    </location>
</feature>
<evidence type="ECO:0000313" key="2">
    <source>
        <dbReference type="EMBL" id="CAH3020913.1"/>
    </source>
</evidence>